<feature type="compositionally biased region" description="Polar residues" evidence="2">
    <location>
        <begin position="185"/>
        <end position="199"/>
    </location>
</feature>
<dbReference type="AlphaFoldDB" id="A0A8H4L9N8"/>
<evidence type="ECO:0000313" key="3">
    <source>
        <dbReference type="EMBL" id="KAF4464811.1"/>
    </source>
</evidence>
<comment type="similarity">
    <text evidence="1">Belongs to the protease inhibitor I9 family.</text>
</comment>
<gene>
    <name evidence="3" type="ORF">FALBO_8356</name>
</gene>
<evidence type="ECO:0000256" key="2">
    <source>
        <dbReference type="SAM" id="MobiDB-lite"/>
    </source>
</evidence>
<dbReference type="GO" id="GO:0004866">
    <property type="term" value="F:endopeptidase inhibitor activity"/>
    <property type="evidence" value="ECO:0007669"/>
    <property type="project" value="TreeGrafter"/>
</dbReference>
<evidence type="ECO:0008006" key="5">
    <source>
        <dbReference type="Google" id="ProtNLM"/>
    </source>
</evidence>
<dbReference type="GO" id="GO:0042144">
    <property type="term" value="P:vacuole fusion, non-autophagic"/>
    <property type="evidence" value="ECO:0007669"/>
    <property type="project" value="TreeGrafter"/>
</dbReference>
<keyword evidence="4" id="KW-1185">Reference proteome</keyword>
<sequence>MSHTPRPQSRQRDPPPALFLHPSPSASNVSLPNAPAPSVPFLGQSTLAPGGRSNADRAPSVRSGTVVTPSPQRPGLFPAESTRATGDRTDLLWSEMQATLEEVELSASGGTHVFGPDHDRKLADLRAAQIALAQAWARSEADDVIETAQHDHAGSVAGEEVRNLKGTLGDTSRTGPDGTDGAKSTVGSSSIPRPNSSGTGVERLGAKLEEETEVDILLARKRREANDRYFQRVNQGVIDVVTRLEDVALAMRAVEQESKELTRIMACQPQRPIPACHVPGRDGLMKEAGSVRHSQITKVEQGKPKRVLDPRAIVAACLMEAHVSKSNKKLAQHLQATRLAGHLPVPAIARRATPPSVPPSRVPGHSSPDPLPVAFASLQAIKSQPSPSALTQRASNPALHPASPKQPHLRRDDHRYYQPRFQHDIDTSVAMRLLPFIATALAVVPSALAVDQKKSAIVWFEDDSTPDSVVNEAKNALIEAGGKITHVYSIIKGFSVIAPEKALELVQTSHTEHQIHVEEDEVVSTT</sequence>
<feature type="region of interest" description="Disordered" evidence="2">
    <location>
        <begin position="382"/>
        <end position="411"/>
    </location>
</feature>
<dbReference type="SUPFAM" id="SSF54897">
    <property type="entry name" value="Protease propeptides/inhibitors"/>
    <property type="match status" value="1"/>
</dbReference>
<dbReference type="FunFam" id="3.30.70.80:FF:000005">
    <property type="entry name" value="Proteinase inhibitor I2B"/>
    <property type="match status" value="1"/>
</dbReference>
<name>A0A8H4L9N8_9HYPO</name>
<protein>
    <recommendedName>
        <fullName evidence="5">Inhibitor I9 domain-containing protein</fullName>
    </recommendedName>
</protein>
<comment type="caution">
    <text evidence="3">The sequence shown here is derived from an EMBL/GenBank/DDBJ whole genome shotgun (WGS) entry which is preliminary data.</text>
</comment>
<reference evidence="3 4" key="1">
    <citation type="submission" date="2020-01" db="EMBL/GenBank/DDBJ databases">
        <title>Identification and distribution of gene clusters putatively required for synthesis of sphingolipid metabolism inhibitors in phylogenetically diverse species of the filamentous fungus Fusarium.</title>
        <authorList>
            <person name="Kim H.-S."/>
            <person name="Busman M."/>
            <person name="Brown D.W."/>
            <person name="Divon H."/>
            <person name="Uhlig S."/>
            <person name="Proctor R.H."/>
        </authorList>
    </citation>
    <scope>NUCLEOTIDE SEQUENCE [LARGE SCALE GENOMIC DNA]</scope>
    <source>
        <strain evidence="3 4">NRRL 20459</strain>
    </source>
</reference>
<feature type="compositionally biased region" description="Polar residues" evidence="2">
    <location>
        <begin position="382"/>
        <end position="395"/>
    </location>
</feature>
<dbReference type="PANTHER" id="PTHR28288:SF1">
    <property type="entry name" value="INHIBITOR I9 DOMAIN-CONTAINING PROTEIN"/>
    <property type="match status" value="1"/>
</dbReference>
<dbReference type="Gene3D" id="3.30.70.80">
    <property type="entry name" value="Peptidase S8 propeptide/proteinase inhibitor I9"/>
    <property type="match status" value="1"/>
</dbReference>
<dbReference type="InterPro" id="IPR052471">
    <property type="entry name" value="PBI_I9"/>
</dbReference>
<dbReference type="InterPro" id="IPR037045">
    <property type="entry name" value="S8pro/Inhibitor_I9_sf"/>
</dbReference>
<dbReference type="EMBL" id="JAADYS010001138">
    <property type="protein sequence ID" value="KAF4464811.1"/>
    <property type="molecule type" value="Genomic_DNA"/>
</dbReference>
<organism evidence="3 4">
    <name type="scientific">Fusarium albosuccineum</name>
    <dbReference type="NCBI Taxonomy" id="1237068"/>
    <lineage>
        <taxon>Eukaryota</taxon>
        <taxon>Fungi</taxon>
        <taxon>Dikarya</taxon>
        <taxon>Ascomycota</taxon>
        <taxon>Pezizomycotina</taxon>
        <taxon>Sordariomycetes</taxon>
        <taxon>Hypocreomycetidae</taxon>
        <taxon>Hypocreales</taxon>
        <taxon>Nectriaceae</taxon>
        <taxon>Fusarium</taxon>
        <taxon>Fusarium decemcellulare species complex</taxon>
    </lineage>
</organism>
<feature type="region of interest" description="Disordered" evidence="2">
    <location>
        <begin position="163"/>
        <end position="206"/>
    </location>
</feature>
<dbReference type="Pfam" id="PF17242">
    <property type="entry name" value="DUF5315"/>
    <property type="match status" value="1"/>
</dbReference>
<evidence type="ECO:0000256" key="1">
    <source>
        <dbReference type="ARBA" id="ARBA00038069"/>
    </source>
</evidence>
<proteinExistence type="inferred from homology"/>
<feature type="region of interest" description="Disordered" evidence="2">
    <location>
        <begin position="349"/>
        <end position="369"/>
    </location>
</feature>
<dbReference type="PANTHER" id="PTHR28288">
    <property type="entry name" value="PROTEASE B INHIBITOR 2"/>
    <property type="match status" value="1"/>
</dbReference>
<feature type="region of interest" description="Disordered" evidence="2">
    <location>
        <begin position="1"/>
        <end position="82"/>
    </location>
</feature>
<dbReference type="OrthoDB" id="4158841at2759"/>
<dbReference type="Proteomes" id="UP000554235">
    <property type="component" value="Unassembled WGS sequence"/>
</dbReference>
<accession>A0A8H4L9N8</accession>
<evidence type="ECO:0000313" key="4">
    <source>
        <dbReference type="Proteomes" id="UP000554235"/>
    </source>
</evidence>